<dbReference type="InterPro" id="IPR003439">
    <property type="entry name" value="ABC_transporter-like_ATP-bd"/>
</dbReference>
<evidence type="ECO:0000256" key="2">
    <source>
        <dbReference type="ARBA" id="ARBA00022448"/>
    </source>
</evidence>
<dbReference type="InterPro" id="IPR001851">
    <property type="entry name" value="ABC_transp_permease"/>
</dbReference>
<feature type="transmembrane region" description="Helical" evidence="9">
    <location>
        <begin position="259"/>
        <end position="286"/>
    </location>
</feature>
<evidence type="ECO:0000256" key="4">
    <source>
        <dbReference type="ARBA" id="ARBA00022692"/>
    </source>
</evidence>
<feature type="transmembrane region" description="Helical" evidence="9">
    <location>
        <begin position="222"/>
        <end position="244"/>
    </location>
</feature>
<sequence length="605" mass="63353">MKPFVGTSLVPAQRAGPSLSVPTLSLVACALLTLVATGTALVNSYYLLLMTFAAIYMVAAMGLNVLTGYAGIVSIAHGALVCVGTYAAAIASVRYGWGFWPSAVLSAAVGLAFSVVLGLPALRLSSWYFVLITIAFTLAVTAMLNDLRGFTGGYGGIVGIPKPSLAGVKVEGFGLFALVVGVAGLLWWVMHNLIDSRIGWALQSIREGDVRARANGVSTARLRLFAFAFSGAVAGLAGAFYASAKGVVTPEDFSFDFSIFFLFVVVLGGPARLSGPLLGVAAFYVLPELLDSLKEYRMIAYGVGLLAFSVFLPEGLAGAIAGFDDRRQARRATARAAAMPRDAGPAVVEPVQGMALLIRGLAKEFGGVRALDGISLDVQPGSIHAIVGPNGSGKTTLLNMISGFYPASSGSIRLDGAEVVGRGPTSIARLGVQRTFQTPKLLGELSLLENVRFGAYARELSSGLEIAFRLPRARREAAALDAEALRLLALVGLAARAHEHAALLPHGQQRLVEIARALIGRPKLLLLDEPAAGLSMGELDELGDLMRAIRRMGTTLIMVEHHIELVASIADAVTVLDQGRILAEGTPEQVFSSAAVVHAYTGGAR</sequence>
<evidence type="ECO:0000259" key="10">
    <source>
        <dbReference type="PROSITE" id="PS50893"/>
    </source>
</evidence>
<comment type="caution">
    <text evidence="11">The sequence shown here is derived from an EMBL/GenBank/DDBJ whole genome shotgun (WGS) entry which is preliminary data.</text>
</comment>
<feature type="transmembrane region" description="Helical" evidence="9">
    <location>
        <begin position="172"/>
        <end position="190"/>
    </location>
</feature>
<dbReference type="PROSITE" id="PS50893">
    <property type="entry name" value="ABC_TRANSPORTER_2"/>
    <property type="match status" value="1"/>
</dbReference>
<dbReference type="CDD" id="cd06581">
    <property type="entry name" value="TM_PBP1_LivM_like"/>
    <property type="match status" value="1"/>
</dbReference>
<dbReference type="GO" id="GO:0005524">
    <property type="term" value="F:ATP binding"/>
    <property type="evidence" value="ECO:0007669"/>
    <property type="project" value="UniProtKB-KW"/>
</dbReference>
<evidence type="ECO:0000256" key="7">
    <source>
        <dbReference type="ARBA" id="ARBA00022989"/>
    </source>
</evidence>
<keyword evidence="2" id="KW-0813">Transport</keyword>
<keyword evidence="5" id="KW-0547">Nucleotide-binding</keyword>
<accession>A0ABU8W5U3</accession>
<keyword evidence="6 11" id="KW-0067">ATP-binding</keyword>
<comment type="subcellular location">
    <subcellularLocation>
        <location evidence="1">Cell membrane</location>
        <topology evidence="1">Multi-pass membrane protein</topology>
    </subcellularLocation>
</comment>
<dbReference type="EMBL" id="JBBKZV010000021">
    <property type="protein sequence ID" value="MEJ8825354.1"/>
    <property type="molecule type" value="Genomic_DNA"/>
</dbReference>
<evidence type="ECO:0000256" key="5">
    <source>
        <dbReference type="ARBA" id="ARBA00022741"/>
    </source>
</evidence>
<evidence type="ECO:0000256" key="1">
    <source>
        <dbReference type="ARBA" id="ARBA00004651"/>
    </source>
</evidence>
<proteinExistence type="predicted"/>
<organism evidence="11 12">
    <name type="scientific">Variovorax humicola</name>
    <dbReference type="NCBI Taxonomy" id="1769758"/>
    <lineage>
        <taxon>Bacteria</taxon>
        <taxon>Pseudomonadati</taxon>
        <taxon>Pseudomonadota</taxon>
        <taxon>Betaproteobacteria</taxon>
        <taxon>Burkholderiales</taxon>
        <taxon>Comamonadaceae</taxon>
        <taxon>Variovorax</taxon>
    </lineage>
</organism>
<dbReference type="CDD" id="cd03219">
    <property type="entry name" value="ABC_Mj1267_LivG_branched"/>
    <property type="match status" value="1"/>
</dbReference>
<dbReference type="Pfam" id="PF00005">
    <property type="entry name" value="ABC_tran"/>
    <property type="match status" value="1"/>
</dbReference>
<evidence type="ECO:0000313" key="12">
    <source>
        <dbReference type="Proteomes" id="UP001363010"/>
    </source>
</evidence>
<gene>
    <name evidence="11" type="ORF">WKW80_25585</name>
</gene>
<dbReference type="InterPro" id="IPR003593">
    <property type="entry name" value="AAA+_ATPase"/>
</dbReference>
<evidence type="ECO:0000313" key="11">
    <source>
        <dbReference type="EMBL" id="MEJ8825354.1"/>
    </source>
</evidence>
<feature type="transmembrane region" description="Helical" evidence="9">
    <location>
        <begin position="126"/>
        <end position="144"/>
    </location>
</feature>
<keyword evidence="7 9" id="KW-1133">Transmembrane helix</keyword>
<dbReference type="RefSeq" id="WP_340366385.1">
    <property type="nucleotide sequence ID" value="NZ_JBBKZV010000021.1"/>
</dbReference>
<dbReference type="Pfam" id="PF02653">
    <property type="entry name" value="BPD_transp_2"/>
    <property type="match status" value="1"/>
</dbReference>
<keyword evidence="12" id="KW-1185">Reference proteome</keyword>
<dbReference type="InterPro" id="IPR051120">
    <property type="entry name" value="ABC_AA/LPS_Transport"/>
</dbReference>
<feature type="transmembrane region" description="Helical" evidence="9">
    <location>
        <begin position="45"/>
        <end position="66"/>
    </location>
</feature>
<feature type="domain" description="ABC transporter" evidence="10">
    <location>
        <begin position="356"/>
        <end position="603"/>
    </location>
</feature>
<keyword evidence="8 9" id="KW-0472">Membrane</keyword>
<dbReference type="SMART" id="SM00382">
    <property type="entry name" value="AAA"/>
    <property type="match status" value="1"/>
</dbReference>
<name>A0ABU8W5U3_9BURK</name>
<evidence type="ECO:0000256" key="9">
    <source>
        <dbReference type="SAM" id="Phobius"/>
    </source>
</evidence>
<feature type="transmembrane region" description="Helical" evidence="9">
    <location>
        <begin position="298"/>
        <end position="323"/>
    </location>
</feature>
<reference evidence="11 12" key="1">
    <citation type="submission" date="2024-03" db="EMBL/GenBank/DDBJ databases">
        <title>Novel species of the genus Variovorax.</title>
        <authorList>
            <person name="Liu Q."/>
            <person name="Xin Y.-H."/>
        </authorList>
    </citation>
    <scope>NUCLEOTIDE SEQUENCE [LARGE SCALE GENOMIC DNA]</scope>
    <source>
        <strain evidence="11 12">KACC 18501</strain>
    </source>
</reference>
<dbReference type="InterPro" id="IPR027417">
    <property type="entry name" value="P-loop_NTPase"/>
</dbReference>
<dbReference type="Proteomes" id="UP001363010">
    <property type="component" value="Unassembled WGS sequence"/>
</dbReference>
<dbReference type="InterPro" id="IPR043428">
    <property type="entry name" value="LivM-like"/>
</dbReference>
<feature type="transmembrane region" description="Helical" evidence="9">
    <location>
        <begin position="99"/>
        <end position="119"/>
    </location>
</feature>
<evidence type="ECO:0000256" key="3">
    <source>
        <dbReference type="ARBA" id="ARBA00022475"/>
    </source>
</evidence>
<dbReference type="PANTHER" id="PTHR45772">
    <property type="entry name" value="CONSERVED COMPONENT OF ABC TRANSPORTER FOR NATURAL AMINO ACIDS-RELATED"/>
    <property type="match status" value="1"/>
</dbReference>
<dbReference type="SUPFAM" id="SSF52540">
    <property type="entry name" value="P-loop containing nucleoside triphosphate hydrolases"/>
    <property type="match status" value="1"/>
</dbReference>
<feature type="transmembrane region" description="Helical" evidence="9">
    <location>
        <begin position="73"/>
        <end position="93"/>
    </location>
</feature>
<dbReference type="Gene3D" id="3.40.50.300">
    <property type="entry name" value="P-loop containing nucleotide triphosphate hydrolases"/>
    <property type="match status" value="1"/>
</dbReference>
<protein>
    <submittedName>
        <fullName evidence="11">Branched-chain amino acid ABC transporter ATP-binding protein/permease</fullName>
    </submittedName>
</protein>
<evidence type="ECO:0000256" key="6">
    <source>
        <dbReference type="ARBA" id="ARBA00022840"/>
    </source>
</evidence>
<keyword evidence="3" id="KW-1003">Cell membrane</keyword>
<dbReference type="PANTHER" id="PTHR45772:SF2">
    <property type="entry name" value="ABC TRANSPORTER ATP-BINDING PROTEIN"/>
    <property type="match status" value="1"/>
</dbReference>
<keyword evidence="4 9" id="KW-0812">Transmembrane</keyword>
<dbReference type="PROSITE" id="PS51257">
    <property type="entry name" value="PROKAR_LIPOPROTEIN"/>
    <property type="match status" value="1"/>
</dbReference>
<feature type="transmembrane region" description="Helical" evidence="9">
    <location>
        <begin position="21"/>
        <end position="39"/>
    </location>
</feature>
<evidence type="ECO:0000256" key="8">
    <source>
        <dbReference type="ARBA" id="ARBA00023136"/>
    </source>
</evidence>